<dbReference type="EMBL" id="JAWWNJ010000033">
    <property type="protein sequence ID" value="KAK7025805.1"/>
    <property type="molecule type" value="Genomic_DNA"/>
</dbReference>
<organism evidence="1 2">
    <name type="scientific">Favolaschia claudopus</name>
    <dbReference type="NCBI Taxonomy" id="2862362"/>
    <lineage>
        <taxon>Eukaryota</taxon>
        <taxon>Fungi</taxon>
        <taxon>Dikarya</taxon>
        <taxon>Basidiomycota</taxon>
        <taxon>Agaricomycotina</taxon>
        <taxon>Agaricomycetes</taxon>
        <taxon>Agaricomycetidae</taxon>
        <taxon>Agaricales</taxon>
        <taxon>Marasmiineae</taxon>
        <taxon>Mycenaceae</taxon>
        <taxon>Favolaschia</taxon>
    </lineage>
</organism>
<keyword evidence="2" id="KW-1185">Reference proteome</keyword>
<gene>
    <name evidence="1" type="ORF">R3P38DRAFT_2950301</name>
</gene>
<accession>A0AAW0BIJ2</accession>
<comment type="caution">
    <text evidence="1">The sequence shown here is derived from an EMBL/GenBank/DDBJ whole genome shotgun (WGS) entry which is preliminary data.</text>
</comment>
<evidence type="ECO:0000313" key="2">
    <source>
        <dbReference type="Proteomes" id="UP001362999"/>
    </source>
</evidence>
<sequence length="103" mass="11972">KPDDAMVSKHLSFILSTLLPPITAISSNPKLIACSEEAWKNVNVDQLFEVLDNHPIFFKRPRDVLAEFATEKFLEWWLGEEIVRRLKTVNLRIEVLCHRITKT</sequence>
<reference evidence="1 2" key="1">
    <citation type="journal article" date="2024" name="J Genomics">
        <title>Draft genome sequencing and assembly of Favolaschia claudopus CIRM-BRFM 2984 isolated from oak limbs.</title>
        <authorList>
            <person name="Navarro D."/>
            <person name="Drula E."/>
            <person name="Chaduli D."/>
            <person name="Cazenave R."/>
            <person name="Ahrendt S."/>
            <person name="Wang J."/>
            <person name="Lipzen A."/>
            <person name="Daum C."/>
            <person name="Barry K."/>
            <person name="Grigoriev I.V."/>
            <person name="Favel A."/>
            <person name="Rosso M.N."/>
            <person name="Martin F."/>
        </authorList>
    </citation>
    <scope>NUCLEOTIDE SEQUENCE [LARGE SCALE GENOMIC DNA]</scope>
    <source>
        <strain evidence="1 2">CIRM-BRFM 2984</strain>
    </source>
</reference>
<dbReference type="Proteomes" id="UP001362999">
    <property type="component" value="Unassembled WGS sequence"/>
</dbReference>
<feature type="non-terminal residue" evidence="1">
    <location>
        <position position="1"/>
    </location>
</feature>
<evidence type="ECO:0000313" key="1">
    <source>
        <dbReference type="EMBL" id="KAK7025805.1"/>
    </source>
</evidence>
<proteinExistence type="predicted"/>
<name>A0AAW0BIJ2_9AGAR</name>
<protein>
    <submittedName>
        <fullName evidence="1">Uncharacterized protein</fullName>
    </submittedName>
</protein>
<dbReference type="AlphaFoldDB" id="A0AAW0BIJ2"/>